<dbReference type="InterPro" id="IPR050832">
    <property type="entry name" value="Bact_Acetyltransf"/>
</dbReference>
<dbReference type="InterPro" id="IPR016181">
    <property type="entry name" value="Acyl_CoA_acyltransferase"/>
</dbReference>
<name>A0A0D0J1D1_AGRTU</name>
<evidence type="ECO:0000256" key="1">
    <source>
        <dbReference type="ARBA" id="ARBA00022679"/>
    </source>
</evidence>
<dbReference type="EMBL" id="JXQV01000030">
    <property type="protein sequence ID" value="KIP99294.1"/>
    <property type="molecule type" value="Genomic_DNA"/>
</dbReference>
<organism evidence="4 5">
    <name type="scientific">Agrobacterium tumefaciens</name>
    <dbReference type="NCBI Taxonomy" id="358"/>
    <lineage>
        <taxon>Bacteria</taxon>
        <taxon>Pseudomonadati</taxon>
        <taxon>Pseudomonadota</taxon>
        <taxon>Alphaproteobacteria</taxon>
        <taxon>Hyphomicrobiales</taxon>
        <taxon>Rhizobiaceae</taxon>
        <taxon>Rhizobium/Agrobacterium group</taxon>
        <taxon>Agrobacterium</taxon>
        <taxon>Agrobacterium tumefaciens complex</taxon>
    </lineage>
</organism>
<comment type="caution">
    <text evidence="4">The sequence shown here is derived from an EMBL/GenBank/DDBJ whole genome shotgun (WGS) entry which is preliminary data.</text>
</comment>
<keyword evidence="2" id="KW-0012">Acyltransferase</keyword>
<feature type="domain" description="N-acetyltransferase" evidence="3">
    <location>
        <begin position="5"/>
        <end position="150"/>
    </location>
</feature>
<keyword evidence="1 4" id="KW-0808">Transferase</keyword>
<sequence>MPVDIKLEPPRQPEVLRLMDLSNAYMASLYPAESNHMVDVDTLEKPTVSFFVARNEGQIVGCCAVVEAGDGTGEIKRMFVDPQARGLKIGLLMMDAIIARGQALRLNAIRLETGISQPEAIGLYRKAGFIEIEAFAPYKPDPLSMFMELKL</sequence>
<dbReference type="PROSITE" id="PS51186">
    <property type="entry name" value="GNAT"/>
    <property type="match status" value="1"/>
</dbReference>
<dbReference type="InterPro" id="IPR000182">
    <property type="entry name" value="GNAT_dom"/>
</dbReference>
<dbReference type="SUPFAM" id="SSF55729">
    <property type="entry name" value="Acyl-CoA N-acyltransferases (Nat)"/>
    <property type="match status" value="1"/>
</dbReference>
<evidence type="ECO:0000259" key="3">
    <source>
        <dbReference type="PROSITE" id="PS51186"/>
    </source>
</evidence>
<dbReference type="PANTHER" id="PTHR43877">
    <property type="entry name" value="AMINOALKYLPHOSPHONATE N-ACETYLTRANSFERASE-RELATED-RELATED"/>
    <property type="match status" value="1"/>
</dbReference>
<dbReference type="GO" id="GO:0016747">
    <property type="term" value="F:acyltransferase activity, transferring groups other than amino-acyl groups"/>
    <property type="evidence" value="ECO:0007669"/>
    <property type="project" value="InterPro"/>
</dbReference>
<proteinExistence type="predicted"/>
<dbReference type="CDD" id="cd04301">
    <property type="entry name" value="NAT_SF"/>
    <property type="match status" value="1"/>
</dbReference>
<dbReference type="AlphaFoldDB" id="A0A0D0J1D1"/>
<protein>
    <submittedName>
        <fullName evidence="4">GCN5 family acetyltransferase</fullName>
    </submittedName>
</protein>
<evidence type="ECO:0000313" key="4">
    <source>
        <dbReference type="EMBL" id="KIP99294.1"/>
    </source>
</evidence>
<reference evidence="4 5" key="1">
    <citation type="submission" date="2014-12" db="EMBL/GenBank/DDBJ databases">
        <title>16Stimator: statistical estimation of ribosomal gene copy numbers from draft genome assemblies.</title>
        <authorList>
            <person name="Perisin M.A."/>
            <person name="Vetter M."/>
            <person name="Gilbert J.A."/>
            <person name="Bergelson J."/>
        </authorList>
    </citation>
    <scope>NUCLEOTIDE SEQUENCE [LARGE SCALE GENOMIC DNA]</scope>
    <source>
        <strain evidence="4 5">MEJ076</strain>
    </source>
</reference>
<dbReference type="Pfam" id="PF00583">
    <property type="entry name" value="Acetyltransf_1"/>
    <property type="match status" value="1"/>
</dbReference>
<evidence type="ECO:0000313" key="5">
    <source>
        <dbReference type="Proteomes" id="UP000035017"/>
    </source>
</evidence>
<dbReference type="PANTHER" id="PTHR43877:SF2">
    <property type="entry name" value="AMINOALKYLPHOSPHONATE N-ACETYLTRANSFERASE-RELATED"/>
    <property type="match status" value="1"/>
</dbReference>
<dbReference type="OrthoDB" id="9803233at2"/>
<evidence type="ECO:0000256" key="2">
    <source>
        <dbReference type="ARBA" id="ARBA00023315"/>
    </source>
</evidence>
<dbReference type="Proteomes" id="UP000035017">
    <property type="component" value="Unassembled WGS sequence"/>
</dbReference>
<accession>A0A0D0J1D1</accession>
<gene>
    <name evidence="4" type="ORF">RU07_19170</name>
</gene>
<dbReference type="Gene3D" id="3.40.630.30">
    <property type="match status" value="1"/>
</dbReference>